<keyword evidence="6" id="KW-0411">Iron-sulfur</keyword>
<gene>
    <name evidence="11" type="ORF">C3L33_15598</name>
</gene>
<dbReference type="Gene3D" id="3.10.280.10">
    <property type="entry name" value="Mitochondrial glycoprotein"/>
    <property type="match status" value="1"/>
</dbReference>
<comment type="subcellular location">
    <subcellularLocation>
        <location evidence="2">Nucleus</location>
    </subcellularLocation>
</comment>
<feature type="region of interest" description="Disordered" evidence="9">
    <location>
        <begin position="922"/>
        <end position="958"/>
    </location>
</feature>
<feature type="region of interest" description="Disordered" evidence="9">
    <location>
        <begin position="8"/>
        <end position="37"/>
    </location>
</feature>
<feature type="region of interest" description="Disordered" evidence="9">
    <location>
        <begin position="272"/>
        <end position="311"/>
    </location>
</feature>
<dbReference type="GO" id="GO:0051536">
    <property type="term" value="F:iron-sulfur cluster binding"/>
    <property type="evidence" value="ECO:0007669"/>
    <property type="project" value="UniProtKB-KW"/>
</dbReference>
<evidence type="ECO:0000313" key="12">
    <source>
        <dbReference type="Proteomes" id="UP000428333"/>
    </source>
</evidence>
<dbReference type="GO" id="GO:0019104">
    <property type="term" value="F:DNA N-glycosylase activity"/>
    <property type="evidence" value="ECO:0007669"/>
    <property type="project" value="InterPro"/>
</dbReference>
<feature type="domain" description="HhH-GPD" evidence="10">
    <location>
        <begin position="614"/>
        <end position="811"/>
    </location>
</feature>
<feature type="compositionally biased region" description="Acidic residues" evidence="9">
    <location>
        <begin position="11"/>
        <end position="31"/>
    </location>
</feature>
<feature type="compositionally biased region" description="Polar residues" evidence="9">
    <location>
        <begin position="924"/>
        <end position="958"/>
    </location>
</feature>
<keyword evidence="7" id="KW-0238">DNA-binding</keyword>
<evidence type="ECO:0000256" key="4">
    <source>
        <dbReference type="ARBA" id="ARBA00022723"/>
    </source>
</evidence>
<dbReference type="InterPro" id="IPR023170">
    <property type="entry name" value="HhH_base_excis_C"/>
</dbReference>
<protein>
    <recommendedName>
        <fullName evidence="10">HhH-GPD domain-containing protein</fullName>
    </recommendedName>
</protein>
<dbReference type="InterPro" id="IPR011257">
    <property type="entry name" value="DNA_glycosylase"/>
</dbReference>
<dbReference type="InterPro" id="IPR044811">
    <property type="entry name" value="DME/ROS1"/>
</dbReference>
<dbReference type="InterPro" id="IPR036561">
    <property type="entry name" value="MAM33_sf"/>
</dbReference>
<evidence type="ECO:0000256" key="7">
    <source>
        <dbReference type="ARBA" id="ARBA00023125"/>
    </source>
</evidence>
<accession>A0A6A4L2Z8</accession>
<reference evidence="11 12" key="1">
    <citation type="journal article" date="2019" name="Genome Biol. Evol.">
        <title>The Rhododendron genome and chromosomal organization provide insight into shared whole-genome duplications across the heath family (Ericaceae).</title>
        <authorList>
            <person name="Soza V.L."/>
            <person name="Lindsley D."/>
            <person name="Waalkes A."/>
            <person name="Ramage E."/>
            <person name="Patwardhan R.P."/>
            <person name="Burton J.N."/>
            <person name="Adey A."/>
            <person name="Kumar A."/>
            <person name="Qiu R."/>
            <person name="Shendure J."/>
            <person name="Hall B."/>
        </authorList>
    </citation>
    <scope>NUCLEOTIDE SEQUENCE [LARGE SCALE GENOMIC DNA]</scope>
    <source>
        <strain evidence="11">RSF 1966-606</strain>
    </source>
</reference>
<sequence>MLEVFDLYSTNEDDEGGHDRNDDDNDDEEDSNEGKGQTSALLLGFQNQPTKSTSWVPILQQVGFDTHQRRGFVTHHHQMRVAGRFTPNHHRSQSPNGSEPWVSSSAQLKTRSHAILAKVRRWHGGGFVHGRISAPRTEMGSSMVGGGFVQGKSYVEAVHHSSVQIVELVPEFGFQSGFGKKSGFGCYVPPVPEFNSFSVDERPGEQWIRLNKNFGENEKIKVEVTMFDGSVPGEGSKVLEFVCSALPDSIEIQKVFMRGRWQLAVGAMAGKDEGDGWIAKTPPPTATRAETNRTRARRRRRPNPLSESASNLREDDYYHECYWLRSTPGRIIQGLETRKAQPNDRVEQSRHNVDLESRTPSTQPENSNAMERRNDNTCLYKKLVDPRKHRPRVFGEGNKKRTPKPAKHDGAPSKRKLCKDMEIAFEPIQQPGAKSCKRSLDFTLENMEVEDQTTRFNENRSGYDPKYLQVYQRKKQKFTACSNLQSAMNRKYGSREMQPEELIDASVKRAEYQEISNGCAQLSVNENTPITKDHLKAKLELDGQKMGGQKQLMDKDDCEASQEDGMDRERRLQQERKLLPRVESFIAQMQRVQGDRRYLPWKCSVVDSVVGAFLTQNVKDTSSSSAFMSLAAKYPRRIVDKNKPPRKNFASSTSKARKGTQVSSTVNLDCVEWNEVRSATVEEISEVIKERGMNNKIAERIKMCLDRIADEKGSIDLERLRSATPKEAKKYLMSIQGLGLKSVECIRLLTLNHPAFPVDTNIARIVVRLGWVPIEPLPEEIQMHLLNKYPKENSIQKYLSPLLSTFDHGKLYELHYHMITFGKAFCTKEKPNCNACPMRVECEFARNLREQFEVSSGPPIVTRSPLWMGQAPSTPAATPIHPSKSKLKPTVLISPLPMHDDQANSPPPHNLITDRVVSPMMITSRPSPTSAWPASSGPSPLATGNGTPSSAAGSNAQARLQEKRISCSKSLITPMESKVECEQTYEVDIEDVVVDTSKAIGKARKAASVSALLKMRTEHVVILPIVEGADTSESRSLKADTAEQDRGMVSGTLLVFADDESSRNPINVPWELIRDLTKKTLYCGTSVKYMLRGVSTEKIQQCFGEDVPLRRILIQSMMIALDVDSMEIRKGNVEAKKITLEQDDQKLIFDAGKGTSPP</sequence>
<feature type="non-terminal residue" evidence="11">
    <location>
        <position position="1"/>
    </location>
</feature>
<feature type="region of interest" description="Disordered" evidence="9">
    <location>
        <begin position="335"/>
        <end position="414"/>
    </location>
</feature>
<keyword evidence="12" id="KW-1185">Reference proteome</keyword>
<keyword evidence="8" id="KW-0539">Nucleus</keyword>
<comment type="caution">
    <text evidence="11">The sequence shown here is derived from an EMBL/GenBank/DDBJ whole genome shotgun (WGS) entry which is preliminary data.</text>
</comment>
<evidence type="ECO:0000259" key="10">
    <source>
        <dbReference type="SMART" id="SM00478"/>
    </source>
</evidence>
<name>A0A6A4L2Z8_9ERIC</name>
<feature type="compositionally biased region" description="Polar residues" evidence="9">
    <location>
        <begin position="358"/>
        <end position="369"/>
    </location>
</feature>
<evidence type="ECO:0000256" key="8">
    <source>
        <dbReference type="ARBA" id="ARBA00023242"/>
    </source>
</evidence>
<dbReference type="AlphaFoldDB" id="A0A6A4L2Z8"/>
<dbReference type="EMBL" id="QEFC01002387">
    <property type="protein sequence ID" value="KAE9452500.1"/>
    <property type="molecule type" value="Genomic_DNA"/>
</dbReference>
<evidence type="ECO:0000313" key="11">
    <source>
        <dbReference type="EMBL" id="KAE9452500.1"/>
    </source>
</evidence>
<evidence type="ECO:0000256" key="6">
    <source>
        <dbReference type="ARBA" id="ARBA00023014"/>
    </source>
</evidence>
<dbReference type="InterPro" id="IPR003265">
    <property type="entry name" value="HhH-GPD_domain"/>
</dbReference>
<keyword evidence="4" id="KW-0479">Metal-binding</keyword>
<dbReference type="Proteomes" id="UP000428333">
    <property type="component" value="Linkage Group LG09"/>
</dbReference>
<comment type="cofactor">
    <cofactor evidence="1">
        <name>[4Fe-4S] cluster</name>
        <dbReference type="ChEBI" id="CHEBI:49883"/>
    </cofactor>
</comment>
<evidence type="ECO:0000256" key="2">
    <source>
        <dbReference type="ARBA" id="ARBA00004123"/>
    </source>
</evidence>
<dbReference type="PANTHER" id="PTHR46213:SF13">
    <property type="entry name" value="DEMETER-LIKE PROTEIN 2-RELATED"/>
    <property type="match status" value="1"/>
</dbReference>
<dbReference type="InterPro" id="IPR028925">
    <property type="entry name" value="RRM_DME"/>
</dbReference>
<dbReference type="SMART" id="SM00478">
    <property type="entry name" value="ENDO3c"/>
    <property type="match status" value="1"/>
</dbReference>
<dbReference type="Gene3D" id="1.10.340.30">
    <property type="entry name" value="Hypothetical protein, domain 2"/>
    <property type="match status" value="1"/>
</dbReference>
<feature type="compositionally biased region" description="Polar residues" evidence="9">
    <location>
        <begin position="93"/>
        <end position="105"/>
    </location>
</feature>
<dbReference type="GO" id="GO:0006284">
    <property type="term" value="P:base-excision repair"/>
    <property type="evidence" value="ECO:0007669"/>
    <property type="project" value="InterPro"/>
</dbReference>
<dbReference type="SUPFAM" id="SSF48150">
    <property type="entry name" value="DNA-glycosylase"/>
    <property type="match status" value="1"/>
</dbReference>
<evidence type="ECO:0000256" key="5">
    <source>
        <dbReference type="ARBA" id="ARBA00023004"/>
    </source>
</evidence>
<feature type="region of interest" description="Disordered" evidence="9">
    <location>
        <begin position="85"/>
        <end position="105"/>
    </location>
</feature>
<dbReference type="OrthoDB" id="5607at2759"/>
<dbReference type="PANTHER" id="PTHR46213">
    <property type="entry name" value="TRANSCRIPTIONAL ACTIVATOR DEMETER"/>
    <property type="match status" value="1"/>
</dbReference>
<dbReference type="Gene3D" id="1.10.1670.10">
    <property type="entry name" value="Helix-hairpin-Helix base-excision DNA repair enzymes (C-terminal)"/>
    <property type="match status" value="1"/>
</dbReference>
<organism evidence="11 12">
    <name type="scientific">Rhododendron williamsianum</name>
    <dbReference type="NCBI Taxonomy" id="262921"/>
    <lineage>
        <taxon>Eukaryota</taxon>
        <taxon>Viridiplantae</taxon>
        <taxon>Streptophyta</taxon>
        <taxon>Embryophyta</taxon>
        <taxon>Tracheophyta</taxon>
        <taxon>Spermatophyta</taxon>
        <taxon>Magnoliopsida</taxon>
        <taxon>eudicotyledons</taxon>
        <taxon>Gunneridae</taxon>
        <taxon>Pentapetalae</taxon>
        <taxon>asterids</taxon>
        <taxon>Ericales</taxon>
        <taxon>Ericaceae</taxon>
        <taxon>Ericoideae</taxon>
        <taxon>Rhodoreae</taxon>
        <taxon>Rhododendron</taxon>
    </lineage>
</organism>
<feature type="compositionally biased region" description="Basic and acidic residues" evidence="9">
    <location>
        <begin position="336"/>
        <end position="357"/>
    </location>
</feature>
<keyword evidence="5" id="KW-0408">Iron</keyword>
<dbReference type="CDD" id="cd00056">
    <property type="entry name" value="ENDO3c"/>
    <property type="match status" value="1"/>
</dbReference>
<dbReference type="GO" id="GO:0035514">
    <property type="term" value="F:DNA demethylase activity"/>
    <property type="evidence" value="ECO:0007669"/>
    <property type="project" value="InterPro"/>
</dbReference>
<evidence type="ECO:0000256" key="9">
    <source>
        <dbReference type="SAM" id="MobiDB-lite"/>
    </source>
</evidence>
<proteinExistence type="inferred from homology"/>
<evidence type="ECO:0000256" key="3">
    <source>
        <dbReference type="ARBA" id="ARBA00005646"/>
    </source>
</evidence>
<dbReference type="GO" id="GO:0046872">
    <property type="term" value="F:metal ion binding"/>
    <property type="evidence" value="ECO:0007669"/>
    <property type="project" value="UniProtKB-KW"/>
</dbReference>
<dbReference type="GO" id="GO:0141166">
    <property type="term" value="P:chromosomal 5-methylcytosine DNA demethylation pathway"/>
    <property type="evidence" value="ECO:0007669"/>
    <property type="project" value="InterPro"/>
</dbReference>
<dbReference type="Pfam" id="PF15628">
    <property type="entry name" value="RRM_DME"/>
    <property type="match status" value="1"/>
</dbReference>
<dbReference type="GO" id="GO:0003677">
    <property type="term" value="F:DNA binding"/>
    <property type="evidence" value="ECO:0007669"/>
    <property type="project" value="UniProtKB-KW"/>
</dbReference>
<dbReference type="SUPFAM" id="SSF54529">
    <property type="entry name" value="Mitochondrial glycoprotein MAM33-like"/>
    <property type="match status" value="1"/>
</dbReference>
<evidence type="ECO:0000256" key="1">
    <source>
        <dbReference type="ARBA" id="ARBA00001966"/>
    </source>
</evidence>
<dbReference type="GO" id="GO:0005634">
    <property type="term" value="C:nucleus"/>
    <property type="evidence" value="ECO:0007669"/>
    <property type="project" value="UniProtKB-SubCell"/>
</dbReference>
<comment type="similarity">
    <text evidence="3">Belongs to the DNA glycosylase family. DEMETER subfamily.</text>
</comment>